<dbReference type="AlphaFoldDB" id="A0A6J4MXR8"/>
<gene>
    <name evidence="2" type="ORF">AVDCRST_MAG21-567</name>
</gene>
<proteinExistence type="predicted"/>
<dbReference type="Pfam" id="PF12822">
    <property type="entry name" value="ECF_trnsprt"/>
    <property type="match status" value="1"/>
</dbReference>
<name>A0A6J4MXR8_9ACTN</name>
<keyword evidence="1" id="KW-0812">Transmembrane</keyword>
<feature type="transmembrane region" description="Helical" evidence="1">
    <location>
        <begin position="187"/>
        <end position="207"/>
    </location>
</feature>
<evidence type="ECO:0000256" key="1">
    <source>
        <dbReference type="SAM" id="Phobius"/>
    </source>
</evidence>
<keyword evidence="1" id="KW-1133">Transmembrane helix</keyword>
<evidence type="ECO:0000313" key="2">
    <source>
        <dbReference type="EMBL" id="CAA9369576.1"/>
    </source>
</evidence>
<feature type="transmembrane region" description="Helical" evidence="1">
    <location>
        <begin position="127"/>
        <end position="151"/>
    </location>
</feature>
<dbReference type="EMBL" id="CADCUL010000072">
    <property type="protein sequence ID" value="CAA9369576.1"/>
    <property type="molecule type" value="Genomic_DNA"/>
</dbReference>
<protein>
    <submittedName>
        <fullName evidence="2">Substrate-specific component CbrT of predicted cobalamin ECF transporter</fullName>
    </submittedName>
</protein>
<dbReference type="InterPro" id="IPR024529">
    <property type="entry name" value="ECF_trnsprt_substrate-spec"/>
</dbReference>
<keyword evidence="1" id="KW-0472">Membrane</keyword>
<dbReference type="GO" id="GO:0022857">
    <property type="term" value="F:transmembrane transporter activity"/>
    <property type="evidence" value="ECO:0007669"/>
    <property type="project" value="InterPro"/>
</dbReference>
<organism evidence="2">
    <name type="scientific">uncultured Nocardioidaceae bacterium</name>
    <dbReference type="NCBI Taxonomy" id="253824"/>
    <lineage>
        <taxon>Bacteria</taxon>
        <taxon>Bacillati</taxon>
        <taxon>Actinomycetota</taxon>
        <taxon>Actinomycetes</taxon>
        <taxon>Propionibacteriales</taxon>
        <taxon>Nocardioidaceae</taxon>
        <taxon>environmental samples</taxon>
    </lineage>
</organism>
<accession>A0A6J4MXR8</accession>
<feature type="transmembrane region" description="Helical" evidence="1">
    <location>
        <begin position="28"/>
        <end position="50"/>
    </location>
</feature>
<dbReference type="InterPro" id="IPR017196">
    <property type="entry name" value="ECF_substrate-spec_UCP037395"/>
</dbReference>
<sequence>MTTAPPPAGTPAGTTAGGPLIRLTARSAVVLAAVSAVGVVAYAWPFFVDAGAALDTSHSGDAPWFFVLLLPLLAAVVVAELSSGGMDAKAVALLGMLAAIGAALRALGPGAAGLEPSFIVIVLGGRVFGRGFGFVLGALTIFAGALITGGVGPWMPFQMFAAGWVGLFAGMLPGLRGRGGRVEVAMLAAYGVVAGLAYGVLLNLWFWPFAAYSPEITYVAGDPLGDNLHRYLVFWATTSLGWDVPRGILTATALLIAGRPVLHALRRTARRGHFG</sequence>
<dbReference type="PIRSF" id="PIRSF037395">
    <property type="entry name" value="UCP037395_ABCper"/>
    <property type="match status" value="1"/>
</dbReference>
<dbReference type="Gene3D" id="1.10.1760.20">
    <property type="match status" value="1"/>
</dbReference>
<feature type="transmembrane region" description="Helical" evidence="1">
    <location>
        <begin position="88"/>
        <end position="107"/>
    </location>
</feature>
<feature type="transmembrane region" description="Helical" evidence="1">
    <location>
        <begin position="62"/>
        <end position="82"/>
    </location>
</feature>
<reference evidence="2" key="1">
    <citation type="submission" date="2020-02" db="EMBL/GenBank/DDBJ databases">
        <authorList>
            <person name="Meier V. D."/>
        </authorList>
    </citation>
    <scope>NUCLEOTIDE SEQUENCE</scope>
    <source>
        <strain evidence="2">AVDCRST_MAG21</strain>
    </source>
</reference>
<feature type="transmembrane region" description="Helical" evidence="1">
    <location>
        <begin position="157"/>
        <end position="175"/>
    </location>
</feature>